<sequence>MEEKHKKVFGLAVVGVCGTVAVSLMAGSIPFILPAFRRICLPYVPATDNQMRNVVSLLKNRKGTLIDLGSGDGRIVLTTAKMGFPSIGVELNPWLVLYSKIKASYLGLNRQATFRRQDIWKTDLNRYDNIVIFGVEQMMSQLEEKLSHELKDDACVIACRFPLPNWNELSSEGSGIDTEFELEEDEKQFQTISVTEVATAMFDDGQNGLAVILQVLVQ</sequence>
<keyword evidence="4" id="KW-0949">S-adenosyl-L-methionine</keyword>
<keyword evidence="5" id="KW-0812">Transmembrane</keyword>
<dbReference type="GO" id="GO:1905706">
    <property type="term" value="P:regulation of mitochondrial ATP synthesis coupled proton transport"/>
    <property type="evidence" value="ECO:0007669"/>
    <property type="project" value="TreeGrafter"/>
</dbReference>
<dbReference type="SUPFAM" id="SSF53335">
    <property type="entry name" value="S-adenosyl-L-methionine-dependent methyltransferases"/>
    <property type="match status" value="1"/>
</dbReference>
<accession>A0AAV4MQC4</accession>
<dbReference type="GO" id="GO:0005739">
    <property type="term" value="C:mitochondrion"/>
    <property type="evidence" value="ECO:0007669"/>
    <property type="project" value="TreeGrafter"/>
</dbReference>
<comment type="caution">
    <text evidence="6">The sequence shown here is derived from an EMBL/GenBank/DDBJ whole genome shotgun (WGS) entry which is preliminary data.</text>
</comment>
<evidence type="ECO:0000256" key="3">
    <source>
        <dbReference type="ARBA" id="ARBA00022679"/>
    </source>
</evidence>
<dbReference type="GO" id="GO:0016279">
    <property type="term" value="F:protein-lysine N-methyltransferase activity"/>
    <property type="evidence" value="ECO:0007669"/>
    <property type="project" value="InterPro"/>
</dbReference>
<feature type="transmembrane region" description="Helical" evidence="5">
    <location>
        <begin position="9"/>
        <end position="33"/>
    </location>
</feature>
<organism evidence="6 7">
    <name type="scientific">Caerostris extrusa</name>
    <name type="common">Bark spider</name>
    <name type="synonym">Caerostris bankana</name>
    <dbReference type="NCBI Taxonomy" id="172846"/>
    <lineage>
        <taxon>Eukaryota</taxon>
        <taxon>Metazoa</taxon>
        <taxon>Ecdysozoa</taxon>
        <taxon>Arthropoda</taxon>
        <taxon>Chelicerata</taxon>
        <taxon>Arachnida</taxon>
        <taxon>Araneae</taxon>
        <taxon>Araneomorphae</taxon>
        <taxon>Entelegynae</taxon>
        <taxon>Araneoidea</taxon>
        <taxon>Araneidae</taxon>
        <taxon>Caerostris</taxon>
    </lineage>
</organism>
<evidence type="ECO:0000313" key="7">
    <source>
        <dbReference type="Proteomes" id="UP001054945"/>
    </source>
</evidence>
<keyword evidence="5" id="KW-0472">Membrane</keyword>
<dbReference type="AlphaFoldDB" id="A0AAV4MQC4"/>
<reference evidence="6 7" key="1">
    <citation type="submission" date="2021-06" db="EMBL/GenBank/DDBJ databases">
        <title>Caerostris extrusa draft genome.</title>
        <authorList>
            <person name="Kono N."/>
            <person name="Arakawa K."/>
        </authorList>
    </citation>
    <scope>NUCLEOTIDE SEQUENCE [LARGE SCALE GENOMIC DNA]</scope>
</reference>
<evidence type="ECO:0000256" key="2">
    <source>
        <dbReference type="ARBA" id="ARBA00022603"/>
    </source>
</evidence>
<name>A0AAV4MQC4_CAEEX</name>
<dbReference type="InterPro" id="IPR029063">
    <property type="entry name" value="SAM-dependent_MTases_sf"/>
</dbReference>
<dbReference type="PANTHER" id="PTHR13610:SF9">
    <property type="entry name" value="FI06469P"/>
    <property type="match status" value="1"/>
</dbReference>
<comment type="similarity">
    <text evidence="1">Belongs to the ANT/ATPSC lysine N-methyltransferase family.</text>
</comment>
<keyword evidence="3" id="KW-0808">Transferase</keyword>
<evidence type="ECO:0000313" key="6">
    <source>
        <dbReference type="EMBL" id="GIX73661.1"/>
    </source>
</evidence>
<keyword evidence="2" id="KW-0489">Methyltransferase</keyword>
<gene>
    <name evidence="6" type="primary">atpsckmt</name>
    <name evidence="6" type="ORF">CEXT_525291</name>
</gene>
<dbReference type="InterPro" id="IPR026170">
    <property type="entry name" value="FAM173A/B"/>
</dbReference>
<keyword evidence="7" id="KW-1185">Reference proteome</keyword>
<dbReference type="PANTHER" id="PTHR13610">
    <property type="entry name" value="METHYLTRANSFERASE DOMAIN-CONTAINING PROTEIN"/>
    <property type="match status" value="1"/>
</dbReference>
<dbReference type="Gene3D" id="3.40.50.150">
    <property type="entry name" value="Vaccinia Virus protein VP39"/>
    <property type="match status" value="1"/>
</dbReference>
<protein>
    <submittedName>
        <fullName evidence="6">ATP synthase subunit C lysine N-methyltransferase</fullName>
    </submittedName>
</protein>
<proteinExistence type="inferred from homology"/>
<evidence type="ECO:0000256" key="4">
    <source>
        <dbReference type="ARBA" id="ARBA00022691"/>
    </source>
</evidence>
<evidence type="ECO:0000256" key="5">
    <source>
        <dbReference type="SAM" id="Phobius"/>
    </source>
</evidence>
<dbReference type="EMBL" id="BPLR01002437">
    <property type="protein sequence ID" value="GIX73661.1"/>
    <property type="molecule type" value="Genomic_DNA"/>
</dbReference>
<dbReference type="Proteomes" id="UP001054945">
    <property type="component" value="Unassembled WGS sequence"/>
</dbReference>
<evidence type="ECO:0000256" key="1">
    <source>
        <dbReference type="ARBA" id="ARBA00010633"/>
    </source>
</evidence>
<dbReference type="GO" id="GO:0032259">
    <property type="term" value="P:methylation"/>
    <property type="evidence" value="ECO:0007669"/>
    <property type="project" value="UniProtKB-KW"/>
</dbReference>
<keyword evidence="5" id="KW-1133">Transmembrane helix</keyword>